<gene>
    <name evidence="12" type="primary">GKAP1</name>
    <name evidence="12" type="ORF">BLAG_LOCUS14041</name>
</gene>
<evidence type="ECO:0000313" key="13">
    <source>
        <dbReference type="Proteomes" id="UP000838412"/>
    </source>
</evidence>
<dbReference type="PROSITE" id="PS50089">
    <property type="entry name" value="ZF_RING_2"/>
    <property type="match status" value="1"/>
</dbReference>
<dbReference type="InterPro" id="IPR039515">
    <property type="entry name" value="NOT4_mRING-HC-C4C4"/>
</dbReference>
<evidence type="ECO:0000256" key="1">
    <source>
        <dbReference type="ARBA" id="ARBA00004555"/>
    </source>
</evidence>
<dbReference type="Pfam" id="PF14570">
    <property type="entry name" value="zf-RING_4"/>
    <property type="match status" value="1"/>
</dbReference>
<dbReference type="GO" id="GO:0005794">
    <property type="term" value="C:Golgi apparatus"/>
    <property type="evidence" value="ECO:0007669"/>
    <property type="project" value="UniProtKB-SubCell"/>
</dbReference>
<name>A0A8K0EN51_BRALA</name>
<dbReference type="CDD" id="cd16618">
    <property type="entry name" value="mRING-HC-C4C4_CNOT4"/>
    <property type="match status" value="1"/>
</dbReference>
<dbReference type="SUPFAM" id="SSF57850">
    <property type="entry name" value="RING/U-box"/>
    <property type="match status" value="1"/>
</dbReference>
<dbReference type="InterPro" id="IPR026109">
    <property type="entry name" value="GKAP1"/>
</dbReference>
<dbReference type="InterPro" id="IPR013083">
    <property type="entry name" value="Znf_RING/FYVE/PHD"/>
</dbReference>
<comment type="similarity">
    <text evidence="2">Belongs to the GKAP1 family.</text>
</comment>
<evidence type="ECO:0000256" key="6">
    <source>
        <dbReference type="ARBA" id="ARBA00023034"/>
    </source>
</evidence>
<evidence type="ECO:0000256" key="2">
    <source>
        <dbReference type="ARBA" id="ARBA00006662"/>
    </source>
</evidence>
<keyword evidence="13" id="KW-1185">Reference proteome</keyword>
<keyword evidence="7 9" id="KW-0175">Coiled coil</keyword>
<protein>
    <submittedName>
        <fullName evidence="12">GKAP1 protein</fullName>
    </submittedName>
</protein>
<evidence type="ECO:0000259" key="11">
    <source>
        <dbReference type="PROSITE" id="PS50089"/>
    </source>
</evidence>
<keyword evidence="6" id="KW-0333">Golgi apparatus</keyword>
<evidence type="ECO:0000256" key="5">
    <source>
        <dbReference type="ARBA" id="ARBA00022833"/>
    </source>
</evidence>
<dbReference type="EMBL" id="OV696687">
    <property type="protein sequence ID" value="CAH1254753.1"/>
    <property type="molecule type" value="Genomic_DNA"/>
</dbReference>
<reference evidence="12" key="1">
    <citation type="submission" date="2022-01" db="EMBL/GenBank/DDBJ databases">
        <authorList>
            <person name="Braso-Vives M."/>
        </authorList>
    </citation>
    <scope>NUCLEOTIDE SEQUENCE</scope>
</reference>
<feature type="compositionally biased region" description="Basic residues" evidence="10">
    <location>
        <begin position="40"/>
        <end position="49"/>
    </location>
</feature>
<dbReference type="PANTHER" id="PTHR14899:SF0">
    <property type="entry name" value="G KINASE-ANCHORING PROTEIN 1"/>
    <property type="match status" value="1"/>
</dbReference>
<dbReference type="Gene3D" id="3.30.40.10">
    <property type="entry name" value="Zinc/RING finger domain, C3HC4 (zinc finger)"/>
    <property type="match status" value="1"/>
</dbReference>
<evidence type="ECO:0000256" key="4">
    <source>
        <dbReference type="ARBA" id="ARBA00022771"/>
    </source>
</evidence>
<evidence type="ECO:0000256" key="8">
    <source>
        <dbReference type="PROSITE-ProRule" id="PRU00175"/>
    </source>
</evidence>
<dbReference type="PANTHER" id="PTHR14899">
    <property type="entry name" value="G KINASE ANCHORING PROTEIN 1"/>
    <property type="match status" value="1"/>
</dbReference>
<dbReference type="AlphaFoldDB" id="A0A8K0EN51"/>
<evidence type="ECO:0000256" key="3">
    <source>
        <dbReference type="ARBA" id="ARBA00022723"/>
    </source>
</evidence>
<dbReference type="GO" id="GO:0008270">
    <property type="term" value="F:zinc ion binding"/>
    <property type="evidence" value="ECO:0007669"/>
    <property type="project" value="UniProtKB-KW"/>
</dbReference>
<dbReference type="GO" id="GO:0007165">
    <property type="term" value="P:signal transduction"/>
    <property type="evidence" value="ECO:0007669"/>
    <property type="project" value="InterPro"/>
</dbReference>
<keyword evidence="3" id="KW-0479">Metal-binding</keyword>
<proteinExistence type="inferred from homology"/>
<sequence length="454" mass="51019">MATPQVSRFACLKIEDDEDDSREEQTQTSSQNNRQAASAKSKKGKKKKKQGDSAVTNEASVYKECPICMEFLDRDGRRFFPCPCRYQVCGFCWHRILSEGDSRCPSCRSVYARSPSKTDPQLRNLAFGLKTGAKPKPAPAAAAATAPVQVPPPMGSGDTTNRSPNVTVLPIGGGGGAHVSSTSTRNGETHVHQWEEWKQKDAQFTDHTFEDDLQKAIMMSKLDYEQQRLFYDDPALKAALEEDKGPNRKERRKHLQGKDKPLTMSLDQFQAVADAEEDLKTLLPQAVVQRTEPELKEHKSKKKKSPAVEEDGTKFFDKVEQDAKKLLNIERRKEEFRTASKANDHVKGGAGIRVAEMQAELEAKDLEMAELQEEMTKLKSDHSQVKKRNKQLLVILAQGEMKDKAEVLQQVDDLSQIRDELTQEVAELHAALEQERSKVSSLKAELLKYQKHGK</sequence>
<dbReference type="PRINTS" id="PR02083">
    <property type="entry name" value="GKINASEAP1"/>
</dbReference>
<comment type="subcellular location">
    <subcellularLocation>
        <location evidence="1">Golgi apparatus</location>
    </subcellularLocation>
</comment>
<accession>A0A8K0EN51</accession>
<feature type="domain" description="RING-type" evidence="11">
    <location>
        <begin position="65"/>
        <end position="108"/>
    </location>
</feature>
<dbReference type="InterPro" id="IPR001841">
    <property type="entry name" value="Znf_RING"/>
</dbReference>
<evidence type="ECO:0000256" key="7">
    <source>
        <dbReference type="ARBA" id="ARBA00023054"/>
    </source>
</evidence>
<evidence type="ECO:0000256" key="10">
    <source>
        <dbReference type="SAM" id="MobiDB-lite"/>
    </source>
</evidence>
<evidence type="ECO:0000313" key="12">
    <source>
        <dbReference type="EMBL" id="CAH1254753.1"/>
    </source>
</evidence>
<keyword evidence="5" id="KW-0862">Zinc</keyword>
<organism evidence="12 13">
    <name type="scientific">Branchiostoma lanceolatum</name>
    <name type="common">Common lancelet</name>
    <name type="synonym">Amphioxus lanceolatum</name>
    <dbReference type="NCBI Taxonomy" id="7740"/>
    <lineage>
        <taxon>Eukaryota</taxon>
        <taxon>Metazoa</taxon>
        <taxon>Chordata</taxon>
        <taxon>Cephalochordata</taxon>
        <taxon>Leptocardii</taxon>
        <taxon>Amphioxiformes</taxon>
        <taxon>Branchiostomatidae</taxon>
        <taxon>Branchiostoma</taxon>
    </lineage>
</organism>
<dbReference type="Proteomes" id="UP000838412">
    <property type="component" value="Chromosome 2"/>
</dbReference>
<feature type="region of interest" description="Disordered" evidence="10">
    <location>
        <begin position="1"/>
        <end position="53"/>
    </location>
</feature>
<dbReference type="OrthoDB" id="5864420at2759"/>
<dbReference type="PROSITE" id="PS50330">
    <property type="entry name" value="UIM"/>
    <property type="match status" value="1"/>
</dbReference>
<feature type="coiled-coil region" evidence="9">
    <location>
        <begin position="354"/>
        <end position="452"/>
    </location>
</feature>
<keyword evidence="4 8" id="KW-0863">Zinc-finger</keyword>
<dbReference type="InterPro" id="IPR003903">
    <property type="entry name" value="UIM_dom"/>
</dbReference>
<evidence type="ECO:0000256" key="9">
    <source>
        <dbReference type="SAM" id="Coils"/>
    </source>
</evidence>